<dbReference type="InterPro" id="IPR000120">
    <property type="entry name" value="Amidase"/>
</dbReference>
<dbReference type="NCBIfam" id="NF005460">
    <property type="entry name" value="PRK07056.1"/>
    <property type="match status" value="1"/>
</dbReference>
<proteinExistence type="predicted"/>
<accession>A0A2A7S6X2</accession>
<keyword evidence="2" id="KW-0378">Hydrolase</keyword>
<dbReference type="InterPro" id="IPR036928">
    <property type="entry name" value="AS_sf"/>
</dbReference>
<dbReference type="EC" id="3.5.1.4" evidence="2"/>
<dbReference type="AlphaFoldDB" id="A0A2A7S6X2"/>
<dbReference type="GO" id="GO:0004040">
    <property type="term" value="F:amidase activity"/>
    <property type="evidence" value="ECO:0007669"/>
    <property type="project" value="UniProtKB-EC"/>
</dbReference>
<name>A0A2A7S6X2_BURGA</name>
<dbReference type="Proteomes" id="UP000220629">
    <property type="component" value="Unassembled WGS sequence"/>
</dbReference>
<sequence length="458" mass="47331">MTTFAPFPPLATLAADLAAGRTTSRALVDTALARIAAPDGQGSIAFTGVDAEAARTAADAHDRLRAAGTVLSPLAGIPVSVKDLFDIAGQRTRAGSRALDDAAPASADAPAVARLRRAGAVIVGRTNMSEFAFSGLGLNPHYGTPRSPYRREVAGEARITGGSSSGAAASVADGMAAVALGTDTGGSIRIPAALCGLTGFKPTASRVPRSGGVPLSTTLDSFGPIGVSVACCALVDRILAGLAPRVPAARPLEGVRLGVLNHYVTDGMDAEVGAAFDAARRHLEAAGAIVSDLRFAPLDRLPEINRFGFSPIEAYAWHRPLLADRRDQYDPRVLARILKGETASAADYLDLIAARAAMLDEAEQTLWSRVDAVLAPTVPVVPPRIAELEADDEAFGRTNALILRNPSAFNFLDACALSVPCHPRDTAPVGLMLAAGPHRDDALLAIGQAVEAVLAAIR</sequence>
<dbReference type="PANTHER" id="PTHR11895">
    <property type="entry name" value="TRANSAMIDASE"/>
    <property type="match status" value="1"/>
</dbReference>
<feature type="domain" description="Amidase" evidence="1">
    <location>
        <begin position="27"/>
        <end position="444"/>
    </location>
</feature>
<dbReference type="PROSITE" id="PS00571">
    <property type="entry name" value="AMIDASES"/>
    <property type="match status" value="1"/>
</dbReference>
<evidence type="ECO:0000259" key="1">
    <source>
        <dbReference type="Pfam" id="PF01425"/>
    </source>
</evidence>
<protein>
    <submittedName>
        <fullName evidence="2">Amidase</fullName>
        <ecNumber evidence="2">3.5.1.4</ecNumber>
    </submittedName>
</protein>
<dbReference type="Gene3D" id="3.90.1300.10">
    <property type="entry name" value="Amidase signature (AS) domain"/>
    <property type="match status" value="1"/>
</dbReference>
<dbReference type="RefSeq" id="WP_098154431.1">
    <property type="nucleotide sequence ID" value="NZ_CADEQH010000009.1"/>
</dbReference>
<gene>
    <name evidence="2" type="ORF">CRM94_33930</name>
</gene>
<reference evidence="3" key="1">
    <citation type="submission" date="2017-09" db="EMBL/GenBank/DDBJ databases">
        <title>FDA dAtabase for Regulatory Grade micrObial Sequences (FDA-ARGOS): Supporting development and validation of Infectious Disease Dx tests.</title>
        <authorList>
            <person name="Minogue T."/>
            <person name="Wolcott M."/>
            <person name="Wasieloski L."/>
            <person name="Aguilar W."/>
            <person name="Moore D."/>
            <person name="Tallon L."/>
            <person name="Sadzewicz L."/>
            <person name="Ott S."/>
            <person name="Zhao X."/>
            <person name="Nagaraj S."/>
            <person name="Vavikolanu K."/>
            <person name="Aluvathingal J."/>
            <person name="Nadendla S."/>
            <person name="Sichtig H."/>
        </authorList>
    </citation>
    <scope>NUCLEOTIDE SEQUENCE [LARGE SCALE GENOMIC DNA]</scope>
    <source>
        <strain evidence="3">FDAARGOS_390</strain>
    </source>
</reference>
<dbReference type="SUPFAM" id="SSF75304">
    <property type="entry name" value="Amidase signature (AS) enzymes"/>
    <property type="match status" value="1"/>
</dbReference>
<evidence type="ECO:0000313" key="3">
    <source>
        <dbReference type="Proteomes" id="UP000220629"/>
    </source>
</evidence>
<dbReference type="EMBL" id="PDDY01000004">
    <property type="protein sequence ID" value="PEH39288.1"/>
    <property type="molecule type" value="Genomic_DNA"/>
</dbReference>
<dbReference type="Pfam" id="PF01425">
    <property type="entry name" value="Amidase"/>
    <property type="match status" value="1"/>
</dbReference>
<dbReference type="InterPro" id="IPR023631">
    <property type="entry name" value="Amidase_dom"/>
</dbReference>
<comment type="caution">
    <text evidence="2">The sequence shown here is derived from an EMBL/GenBank/DDBJ whole genome shotgun (WGS) entry which is preliminary data.</text>
</comment>
<organism evidence="2 3">
    <name type="scientific">Burkholderia gladioli</name>
    <name type="common">Pseudomonas marginata</name>
    <name type="synonym">Phytomonas marginata</name>
    <dbReference type="NCBI Taxonomy" id="28095"/>
    <lineage>
        <taxon>Bacteria</taxon>
        <taxon>Pseudomonadati</taxon>
        <taxon>Pseudomonadota</taxon>
        <taxon>Betaproteobacteria</taxon>
        <taxon>Burkholderiales</taxon>
        <taxon>Burkholderiaceae</taxon>
        <taxon>Burkholderia</taxon>
    </lineage>
</organism>
<dbReference type="PANTHER" id="PTHR11895:SF176">
    <property type="entry name" value="AMIDASE AMID-RELATED"/>
    <property type="match status" value="1"/>
</dbReference>
<dbReference type="InterPro" id="IPR020556">
    <property type="entry name" value="Amidase_CS"/>
</dbReference>
<evidence type="ECO:0000313" key="2">
    <source>
        <dbReference type="EMBL" id="PEH39288.1"/>
    </source>
</evidence>